<evidence type="ECO:0000256" key="7">
    <source>
        <dbReference type="ARBA" id="ARBA00022840"/>
    </source>
</evidence>
<dbReference type="PATRIC" id="fig|545697.3.peg.350"/>
<dbReference type="EMBL" id="AMEZ01000013">
    <property type="protein sequence ID" value="EKY28999.1"/>
    <property type="molecule type" value="Genomic_DNA"/>
</dbReference>
<keyword evidence="14" id="KW-1185">Reference proteome</keyword>
<dbReference type="InterPro" id="IPR003593">
    <property type="entry name" value="AAA+_ATPase"/>
</dbReference>
<keyword evidence="9" id="KW-0413">Isomerase</keyword>
<dbReference type="HOGENOM" id="CLU_005373_0_1_9"/>
<dbReference type="GO" id="GO:0016787">
    <property type="term" value="F:hydrolase activity"/>
    <property type="evidence" value="ECO:0007669"/>
    <property type="project" value="UniProtKB-KW"/>
</dbReference>
<dbReference type="InterPro" id="IPR036185">
    <property type="entry name" value="DNA_heli_DnaB-like_N_sf"/>
</dbReference>
<dbReference type="RefSeq" id="WP_005210365.1">
    <property type="nucleotide sequence ID" value="NZ_KB291607.1"/>
</dbReference>
<comment type="catalytic activity">
    <reaction evidence="11">
        <text>ATP + H2O = ADP + phosphate + H(+)</text>
        <dbReference type="Rhea" id="RHEA:13065"/>
        <dbReference type="ChEBI" id="CHEBI:15377"/>
        <dbReference type="ChEBI" id="CHEBI:15378"/>
        <dbReference type="ChEBI" id="CHEBI:30616"/>
        <dbReference type="ChEBI" id="CHEBI:43474"/>
        <dbReference type="ChEBI" id="CHEBI:456216"/>
        <dbReference type="EC" id="5.6.2.3"/>
    </reaction>
</comment>
<keyword evidence="3" id="KW-0235">DNA replication</keyword>
<comment type="similarity">
    <text evidence="1">Belongs to the helicase family. DnaB subfamily.</text>
</comment>
<evidence type="ECO:0000256" key="10">
    <source>
        <dbReference type="ARBA" id="ARBA00044969"/>
    </source>
</evidence>
<dbReference type="GO" id="GO:1990077">
    <property type="term" value="C:primosome complex"/>
    <property type="evidence" value="ECO:0007669"/>
    <property type="project" value="UniProtKB-KW"/>
</dbReference>
<keyword evidence="2" id="KW-0639">Primosome</keyword>
<dbReference type="SMART" id="SM00382">
    <property type="entry name" value="AAA"/>
    <property type="match status" value="1"/>
</dbReference>
<dbReference type="Gene3D" id="3.40.50.300">
    <property type="entry name" value="P-loop containing nucleotide triphosphate hydrolases"/>
    <property type="match status" value="1"/>
</dbReference>
<evidence type="ECO:0000313" key="13">
    <source>
        <dbReference type="EMBL" id="EKY28999.1"/>
    </source>
</evidence>
<dbReference type="Gene3D" id="1.10.860.10">
    <property type="entry name" value="DNAb Helicase, Chain A"/>
    <property type="match status" value="1"/>
</dbReference>
<dbReference type="PROSITE" id="PS51199">
    <property type="entry name" value="SF4_HELICASE"/>
    <property type="match status" value="1"/>
</dbReference>
<dbReference type="GO" id="GO:0003677">
    <property type="term" value="F:DNA binding"/>
    <property type="evidence" value="ECO:0007669"/>
    <property type="project" value="UniProtKB-KW"/>
</dbReference>
<dbReference type="SUPFAM" id="SSF48024">
    <property type="entry name" value="N-terminal domain of DnaB helicase"/>
    <property type="match status" value="1"/>
</dbReference>
<dbReference type="InterPro" id="IPR016136">
    <property type="entry name" value="DNA_helicase_N/primase_C"/>
</dbReference>
<evidence type="ECO:0000256" key="8">
    <source>
        <dbReference type="ARBA" id="ARBA00023125"/>
    </source>
</evidence>
<dbReference type="Pfam" id="PF00772">
    <property type="entry name" value="DnaB"/>
    <property type="match status" value="1"/>
</dbReference>
<organism evidence="13 14">
    <name type="scientific">Clostridium celatum DSM 1785</name>
    <dbReference type="NCBI Taxonomy" id="545697"/>
    <lineage>
        <taxon>Bacteria</taxon>
        <taxon>Bacillati</taxon>
        <taxon>Bacillota</taxon>
        <taxon>Clostridia</taxon>
        <taxon>Eubacteriales</taxon>
        <taxon>Clostridiaceae</taxon>
        <taxon>Clostridium</taxon>
    </lineage>
</organism>
<evidence type="ECO:0000313" key="14">
    <source>
        <dbReference type="Proteomes" id="UP000010420"/>
    </source>
</evidence>
<dbReference type="Pfam" id="PF03796">
    <property type="entry name" value="DnaB_C"/>
    <property type="match status" value="1"/>
</dbReference>
<evidence type="ECO:0000256" key="4">
    <source>
        <dbReference type="ARBA" id="ARBA00022741"/>
    </source>
</evidence>
<dbReference type="AlphaFoldDB" id="L1QLY3"/>
<reference evidence="13 14" key="1">
    <citation type="submission" date="2012-05" db="EMBL/GenBank/DDBJ databases">
        <authorList>
            <person name="Weinstock G."/>
            <person name="Sodergren E."/>
            <person name="Lobos E.A."/>
            <person name="Fulton L."/>
            <person name="Fulton R."/>
            <person name="Courtney L."/>
            <person name="Fronick C."/>
            <person name="O'Laughlin M."/>
            <person name="Godfrey J."/>
            <person name="Wilson R.M."/>
            <person name="Miner T."/>
            <person name="Farmer C."/>
            <person name="Delehaunty K."/>
            <person name="Cordes M."/>
            <person name="Minx P."/>
            <person name="Tomlinson C."/>
            <person name="Chen J."/>
            <person name="Wollam A."/>
            <person name="Pepin K.H."/>
            <person name="Bhonagiri V."/>
            <person name="Zhang X."/>
            <person name="Suruliraj S."/>
            <person name="Warren W."/>
            <person name="Mitreva M."/>
            <person name="Mardis E.R."/>
            <person name="Wilson R.K."/>
        </authorList>
    </citation>
    <scope>NUCLEOTIDE SEQUENCE [LARGE SCALE GENOMIC DNA]</scope>
    <source>
        <strain evidence="13 14">DSM 1785</strain>
    </source>
</reference>
<dbReference type="OrthoDB" id="1899455at2"/>
<accession>L1QLY3</accession>
<evidence type="ECO:0000256" key="2">
    <source>
        <dbReference type="ARBA" id="ARBA00022515"/>
    </source>
</evidence>
<keyword evidence="6 13" id="KW-0347">Helicase</keyword>
<dbReference type="PANTHER" id="PTHR30153">
    <property type="entry name" value="REPLICATIVE DNA HELICASE DNAB"/>
    <property type="match status" value="1"/>
</dbReference>
<sequence>MLESNQVVLEQEILGAILKNSELIITAREKIKPYMFRYKPHVRIYVGILEMVSNKLEIDLVNFLEYHKENIREMDSITYVSEIYSCNSSEIGFNTKLDLFIMAYKKSLYIDMVGKITDSMSIEEIEAEVEMLQINIHKCQIKKEINIDKQYEEYMRWLYDADRNKGISSGLIYLDSYLGNFQRGRLVTIFARSGVGKTTFSLQIAANMAFKGAKVLYGSAEMSTKQVYSKMAASNLSLSSKEIDEDKITKEAKDGICDFMGRLFNRGFYISTETDIDKFINEIKVYKLQNSLDIVFIDYINKYVDFSDKDIMTNKLGKISSKLKTLAMEEDICFVLLAQANRSVDKRTSDMAIEKIDASDIQDSARIEQDSDQVIALYRNIKLDDKSIEKVYLKKER</sequence>
<protein>
    <recommendedName>
        <fullName evidence="10">DNA 5'-3' helicase</fullName>
        <ecNumber evidence="10">5.6.2.3</ecNumber>
    </recommendedName>
</protein>
<dbReference type="STRING" id="545697.HMPREF0216_00358"/>
<keyword evidence="7" id="KW-0067">ATP-binding</keyword>
<keyword evidence="8" id="KW-0238">DNA-binding</keyword>
<dbReference type="eggNOG" id="COG0305">
    <property type="taxonomic scope" value="Bacteria"/>
</dbReference>
<dbReference type="EC" id="5.6.2.3" evidence="10"/>
<keyword evidence="4" id="KW-0547">Nucleotide-binding</keyword>
<evidence type="ECO:0000259" key="12">
    <source>
        <dbReference type="PROSITE" id="PS51199"/>
    </source>
</evidence>
<dbReference type="GO" id="GO:0006269">
    <property type="term" value="P:DNA replication, synthesis of primer"/>
    <property type="evidence" value="ECO:0007669"/>
    <property type="project" value="UniProtKB-KW"/>
</dbReference>
<evidence type="ECO:0000256" key="9">
    <source>
        <dbReference type="ARBA" id="ARBA00023235"/>
    </source>
</evidence>
<dbReference type="PANTHER" id="PTHR30153:SF2">
    <property type="entry name" value="REPLICATIVE DNA HELICASE"/>
    <property type="match status" value="1"/>
</dbReference>
<dbReference type="InterPro" id="IPR007694">
    <property type="entry name" value="DNA_helicase_DnaB-like_C"/>
</dbReference>
<dbReference type="GO" id="GO:0005524">
    <property type="term" value="F:ATP binding"/>
    <property type="evidence" value="ECO:0007669"/>
    <property type="project" value="UniProtKB-KW"/>
</dbReference>
<evidence type="ECO:0000256" key="5">
    <source>
        <dbReference type="ARBA" id="ARBA00022801"/>
    </source>
</evidence>
<name>L1QLY3_9CLOT</name>
<dbReference type="SUPFAM" id="SSF52540">
    <property type="entry name" value="P-loop containing nucleoside triphosphate hydrolases"/>
    <property type="match status" value="1"/>
</dbReference>
<gene>
    <name evidence="13" type="ORF">HMPREF0216_00358</name>
</gene>
<evidence type="ECO:0000256" key="11">
    <source>
        <dbReference type="ARBA" id="ARBA00048954"/>
    </source>
</evidence>
<feature type="domain" description="SF4 helicase" evidence="12">
    <location>
        <begin position="160"/>
        <end position="397"/>
    </location>
</feature>
<dbReference type="InterPro" id="IPR007693">
    <property type="entry name" value="DNA_helicase_DnaB-like_N"/>
</dbReference>
<comment type="caution">
    <text evidence="13">The sequence shown here is derived from an EMBL/GenBank/DDBJ whole genome shotgun (WGS) entry which is preliminary data.</text>
</comment>
<evidence type="ECO:0000256" key="3">
    <source>
        <dbReference type="ARBA" id="ARBA00022705"/>
    </source>
</evidence>
<keyword evidence="5" id="KW-0378">Hydrolase</keyword>
<dbReference type="GO" id="GO:0043139">
    <property type="term" value="F:5'-3' DNA helicase activity"/>
    <property type="evidence" value="ECO:0007669"/>
    <property type="project" value="UniProtKB-EC"/>
</dbReference>
<proteinExistence type="inferred from homology"/>
<dbReference type="GO" id="GO:0005829">
    <property type="term" value="C:cytosol"/>
    <property type="evidence" value="ECO:0007669"/>
    <property type="project" value="TreeGrafter"/>
</dbReference>
<evidence type="ECO:0000256" key="1">
    <source>
        <dbReference type="ARBA" id="ARBA00008428"/>
    </source>
</evidence>
<dbReference type="InterPro" id="IPR027417">
    <property type="entry name" value="P-loop_NTPase"/>
</dbReference>
<dbReference type="Proteomes" id="UP000010420">
    <property type="component" value="Unassembled WGS sequence"/>
</dbReference>
<evidence type="ECO:0000256" key="6">
    <source>
        <dbReference type="ARBA" id="ARBA00022806"/>
    </source>
</evidence>